<accession>T1JNH3</accession>
<evidence type="ECO:0000313" key="1">
    <source>
        <dbReference type="EnsemblMetazoa" id="SMAR015402-PA"/>
    </source>
</evidence>
<dbReference type="EnsemblMetazoa" id="SMAR015402-RA">
    <property type="protein sequence ID" value="SMAR015402-PA"/>
    <property type="gene ID" value="SMAR015402"/>
</dbReference>
<dbReference type="Proteomes" id="UP000014500">
    <property type="component" value="Unassembled WGS sequence"/>
</dbReference>
<name>T1JNH3_STRMM</name>
<reference evidence="2" key="1">
    <citation type="submission" date="2011-05" db="EMBL/GenBank/DDBJ databases">
        <authorList>
            <person name="Richards S.R."/>
            <person name="Qu J."/>
            <person name="Jiang H."/>
            <person name="Jhangiani S.N."/>
            <person name="Agravi P."/>
            <person name="Goodspeed R."/>
            <person name="Gross S."/>
            <person name="Mandapat C."/>
            <person name="Jackson L."/>
            <person name="Mathew T."/>
            <person name="Pu L."/>
            <person name="Thornton R."/>
            <person name="Saada N."/>
            <person name="Wilczek-Boney K.B."/>
            <person name="Lee S."/>
            <person name="Kovar C."/>
            <person name="Wu Y."/>
            <person name="Scherer S.E."/>
            <person name="Worley K.C."/>
            <person name="Muzny D.M."/>
            <person name="Gibbs R."/>
        </authorList>
    </citation>
    <scope>NUCLEOTIDE SEQUENCE</scope>
    <source>
        <strain evidence="2">Brora</strain>
    </source>
</reference>
<sequence length="75" mass="8667">MYHCATKWHTNKELRKFRKVKSSGGNMLAGYYIAVAKDENAVDLIEGNDVEIQEDEINYSEEFVDKAINCCNYEL</sequence>
<evidence type="ECO:0000313" key="2">
    <source>
        <dbReference type="Proteomes" id="UP000014500"/>
    </source>
</evidence>
<protein>
    <submittedName>
        <fullName evidence="1">Uncharacterized protein</fullName>
    </submittedName>
</protein>
<dbReference type="EMBL" id="JH431647">
    <property type="status" value="NOT_ANNOTATED_CDS"/>
    <property type="molecule type" value="Genomic_DNA"/>
</dbReference>
<reference evidence="1" key="2">
    <citation type="submission" date="2015-02" db="UniProtKB">
        <authorList>
            <consortium name="EnsemblMetazoa"/>
        </authorList>
    </citation>
    <scope>IDENTIFICATION</scope>
</reference>
<organism evidence="1 2">
    <name type="scientific">Strigamia maritima</name>
    <name type="common">European centipede</name>
    <name type="synonym">Geophilus maritimus</name>
    <dbReference type="NCBI Taxonomy" id="126957"/>
    <lineage>
        <taxon>Eukaryota</taxon>
        <taxon>Metazoa</taxon>
        <taxon>Ecdysozoa</taxon>
        <taxon>Arthropoda</taxon>
        <taxon>Myriapoda</taxon>
        <taxon>Chilopoda</taxon>
        <taxon>Pleurostigmophora</taxon>
        <taxon>Geophilomorpha</taxon>
        <taxon>Linotaeniidae</taxon>
        <taxon>Strigamia</taxon>
    </lineage>
</organism>
<proteinExistence type="predicted"/>
<dbReference type="AlphaFoldDB" id="T1JNH3"/>
<dbReference type="HOGENOM" id="CLU_2674225_0_0_1"/>
<keyword evidence="2" id="KW-1185">Reference proteome</keyword>